<keyword evidence="4" id="KW-1185">Reference proteome</keyword>
<evidence type="ECO:0008006" key="5">
    <source>
        <dbReference type="Google" id="ProtNLM"/>
    </source>
</evidence>
<evidence type="ECO:0000313" key="4">
    <source>
        <dbReference type="Proteomes" id="UP000547973"/>
    </source>
</evidence>
<accession>A0A7Y9ZEF9</accession>
<dbReference type="Pfam" id="PF07944">
    <property type="entry name" value="Beta-AFase-like_GH127_cat"/>
    <property type="match status" value="1"/>
</dbReference>
<comment type="caution">
    <text evidence="3">The sequence shown here is derived from an EMBL/GenBank/DDBJ whole genome shotgun (WGS) entry which is preliminary data.</text>
</comment>
<feature type="domain" description="Non-reducing end beta-L-arabinofuranosidase-like GH127 catalytic" evidence="1">
    <location>
        <begin position="14"/>
        <end position="395"/>
    </location>
</feature>
<dbReference type="GO" id="GO:0005975">
    <property type="term" value="P:carbohydrate metabolic process"/>
    <property type="evidence" value="ECO:0007669"/>
    <property type="project" value="InterPro"/>
</dbReference>
<evidence type="ECO:0000313" key="3">
    <source>
        <dbReference type="EMBL" id="NYI42475.1"/>
    </source>
</evidence>
<evidence type="ECO:0000259" key="1">
    <source>
        <dbReference type="Pfam" id="PF07944"/>
    </source>
</evidence>
<dbReference type="EMBL" id="JACBZO010000001">
    <property type="protein sequence ID" value="NYI42475.1"/>
    <property type="molecule type" value="Genomic_DNA"/>
</dbReference>
<dbReference type="AlphaFoldDB" id="A0A7Y9ZEF9"/>
<dbReference type="InterPro" id="IPR008928">
    <property type="entry name" value="6-hairpin_glycosidase_sf"/>
</dbReference>
<dbReference type="PANTHER" id="PTHR31151">
    <property type="entry name" value="PROLINE-TRNA LIGASE (DUF1680)"/>
    <property type="match status" value="1"/>
</dbReference>
<name>A0A7Y9ZEF9_9MICO</name>
<organism evidence="3 4">
    <name type="scientific">Demequina lutea</name>
    <dbReference type="NCBI Taxonomy" id="431489"/>
    <lineage>
        <taxon>Bacteria</taxon>
        <taxon>Bacillati</taxon>
        <taxon>Actinomycetota</taxon>
        <taxon>Actinomycetes</taxon>
        <taxon>Micrococcales</taxon>
        <taxon>Demequinaceae</taxon>
        <taxon>Demequina</taxon>
    </lineage>
</organism>
<reference evidence="3 4" key="1">
    <citation type="submission" date="2020-07" db="EMBL/GenBank/DDBJ databases">
        <title>Sequencing the genomes of 1000 actinobacteria strains.</title>
        <authorList>
            <person name="Klenk H.-P."/>
        </authorList>
    </citation>
    <scope>NUCLEOTIDE SEQUENCE [LARGE SCALE GENOMIC DNA]</scope>
    <source>
        <strain evidence="3 4">DSM 19970</strain>
    </source>
</reference>
<proteinExistence type="predicted"/>
<dbReference type="OrthoDB" id="9757939at2"/>
<dbReference type="InterPro" id="IPR012878">
    <property type="entry name" value="Beta-AFase-like_GH127_cat"/>
</dbReference>
<dbReference type="InterPro" id="IPR049046">
    <property type="entry name" value="Beta-AFase-like_GH127_middle"/>
</dbReference>
<dbReference type="Pfam" id="PF20736">
    <property type="entry name" value="Glyco_hydro127M"/>
    <property type="match status" value="1"/>
</dbReference>
<dbReference type="SUPFAM" id="SSF48208">
    <property type="entry name" value="Six-hairpin glycosidases"/>
    <property type="match status" value="1"/>
</dbReference>
<protein>
    <recommendedName>
        <fullName evidence="5">DUF1680 family protein</fullName>
    </recommendedName>
</protein>
<dbReference type="PANTHER" id="PTHR31151:SF0">
    <property type="entry name" value="PROLINE-TRNA LIGASE (DUF1680)"/>
    <property type="match status" value="1"/>
</dbReference>
<sequence>MSDQRRTELDPSAVVLTHGRFHTGRNLVREYLFSLDNTALLQNYRIEAGLGSMPPLRTPIGGDPGMGDEWHWGWETPGTQMRGHFLGHWLSAASRFGAEGDHELAGKVEHILEGLHACQIANGGEWVFSIPVRYLERLAAHDQIWSPQYVMHKTLMGLVDAHRFLGSPLALEMATAASRWLHRWATGFSREEFDDILDVETGGMLEVWAELLDLTGDSMYFELLRLYRHDHLFDPLLDGKDVLTNRHANTTVPEVLGAARAYEVTGDPRWRDIVVAYWRSAVEERGSFSTGGQTTGEVWNPPLAYAARRGPRTQEHCTVYNMIRLASFLFRWTGESSYLDYIELNNLNGILAQQHPKTGMISYFLPLAGGSRKSWGRRTVDFWCCHGSLVQAHSSRSSDIFYARESEITVAQYISASASVVVGGQPVVITLNSSEDAGSGGPDDNVSVSTTWSRPNSWMINVRIAAPVATRFALRLRVPEWSDGLPVISVNGEVTSVALEDGFMTLDRSWGDDIVTLEIPKCIRVHHIPDEPHTVSFLDGPVVLAGLVDAEIALIGDPNAAEDLLVPENEREWSRWLGGFRAVGQPKTVSLIPLNQVIDESYSVYFPIVLR</sequence>
<feature type="domain" description="Non-reducing end beta-L-arabinofuranosidase-like GH127 middle" evidence="2">
    <location>
        <begin position="444"/>
        <end position="520"/>
    </location>
</feature>
<dbReference type="Proteomes" id="UP000547973">
    <property type="component" value="Unassembled WGS sequence"/>
</dbReference>
<evidence type="ECO:0000259" key="2">
    <source>
        <dbReference type="Pfam" id="PF20736"/>
    </source>
</evidence>
<gene>
    <name evidence="3" type="ORF">BKA03_002594</name>
</gene>
<dbReference type="RefSeq" id="WP_062074296.1">
    <property type="nucleotide sequence ID" value="NZ_BBRC01000002.1"/>
</dbReference>